<evidence type="ECO:0000256" key="1">
    <source>
        <dbReference type="ARBA" id="ARBA00023125"/>
    </source>
</evidence>
<dbReference type="InterPro" id="IPR004875">
    <property type="entry name" value="DDE_SF_endonuclease_dom"/>
</dbReference>
<dbReference type="Proteomes" id="UP000789342">
    <property type="component" value="Unassembled WGS sequence"/>
</dbReference>
<evidence type="ECO:0000259" key="4">
    <source>
        <dbReference type="Pfam" id="PF03221"/>
    </source>
</evidence>
<feature type="region of interest" description="Disordered" evidence="2">
    <location>
        <begin position="1"/>
        <end position="29"/>
    </location>
</feature>
<dbReference type="SUPFAM" id="SSF46689">
    <property type="entry name" value="Homeodomain-like"/>
    <property type="match status" value="1"/>
</dbReference>
<dbReference type="Gene3D" id="3.30.420.10">
    <property type="entry name" value="Ribonuclease H-like superfamily/Ribonuclease H"/>
    <property type="match status" value="1"/>
</dbReference>
<dbReference type="PANTHER" id="PTHR19303">
    <property type="entry name" value="TRANSPOSON"/>
    <property type="match status" value="1"/>
</dbReference>
<dbReference type="PANTHER" id="PTHR19303:SF70">
    <property type="entry name" value="HTH CENPB-TYPE DOMAIN-CONTAINING PROTEIN"/>
    <property type="match status" value="1"/>
</dbReference>
<accession>A0A9N9HVP3</accession>
<dbReference type="InterPro" id="IPR006600">
    <property type="entry name" value="HTH_CenpB_DNA-bd_dom"/>
</dbReference>
<keyword evidence="1" id="KW-0238">DNA-binding</keyword>
<gene>
    <name evidence="5" type="ORF">AMORRO_LOCUS12577</name>
</gene>
<organism evidence="5 6">
    <name type="scientific">Acaulospora morrowiae</name>
    <dbReference type="NCBI Taxonomy" id="94023"/>
    <lineage>
        <taxon>Eukaryota</taxon>
        <taxon>Fungi</taxon>
        <taxon>Fungi incertae sedis</taxon>
        <taxon>Mucoromycota</taxon>
        <taxon>Glomeromycotina</taxon>
        <taxon>Glomeromycetes</taxon>
        <taxon>Diversisporales</taxon>
        <taxon>Acaulosporaceae</taxon>
        <taxon>Acaulospora</taxon>
    </lineage>
</organism>
<name>A0A9N9HVP3_9GLOM</name>
<dbReference type="EMBL" id="CAJVPV010018835">
    <property type="protein sequence ID" value="CAG8708877.1"/>
    <property type="molecule type" value="Genomic_DNA"/>
</dbReference>
<evidence type="ECO:0000313" key="5">
    <source>
        <dbReference type="EMBL" id="CAG8708877.1"/>
    </source>
</evidence>
<feature type="domain" description="HTH CENPB-type" evidence="4">
    <location>
        <begin position="92"/>
        <end position="128"/>
    </location>
</feature>
<dbReference type="AlphaFoldDB" id="A0A9N9HVP3"/>
<dbReference type="Pfam" id="PF03184">
    <property type="entry name" value="DDE_1"/>
    <property type="match status" value="1"/>
</dbReference>
<reference evidence="5" key="1">
    <citation type="submission" date="2021-06" db="EMBL/GenBank/DDBJ databases">
        <authorList>
            <person name="Kallberg Y."/>
            <person name="Tangrot J."/>
            <person name="Rosling A."/>
        </authorList>
    </citation>
    <scope>NUCLEOTIDE SEQUENCE</scope>
    <source>
        <strain evidence="5">CL551</strain>
    </source>
</reference>
<dbReference type="OrthoDB" id="2446582at2759"/>
<dbReference type="InterPro" id="IPR050863">
    <property type="entry name" value="CenT-Element_Derived"/>
</dbReference>
<keyword evidence="6" id="KW-1185">Reference proteome</keyword>
<comment type="caution">
    <text evidence="5">The sequence shown here is derived from an EMBL/GenBank/DDBJ whole genome shotgun (WGS) entry which is preliminary data.</text>
</comment>
<dbReference type="Gene3D" id="1.10.10.60">
    <property type="entry name" value="Homeodomain-like"/>
    <property type="match status" value="1"/>
</dbReference>
<dbReference type="GO" id="GO:0003677">
    <property type="term" value="F:DNA binding"/>
    <property type="evidence" value="ECO:0007669"/>
    <property type="project" value="UniProtKB-KW"/>
</dbReference>
<sequence>MKERTEETEPSLSRDRSSQETPKKRVALTGAKKKELCEKKWDFPSIKGRELAEDFGISEQAVSKILKRSLHWLGLESESTAARSKRDRKSTFPEIEEAMIIWVDQNIARELTLQGHIIQEKAKWFAERLEDIFNCNETALFWKLEPSRTLAHGPVARKKKPKDRVSIMVTCSSTGEKLPLLFIHKFKTPVALRGIDKNTLPVWYYWNNKAWMQRSVFAHYLDRLNTKMRRANRHILLLMDNAKCHETENLETLSNVRVHFLPPNTTSYLQPIDQGIIYSLKAHYQRILCQNRLEAYEIITPEFPTPSSLTIRDAIEFSATAWNSVTQATIKNSWRRAGILPPSTTWDDDLVAIDLTLSNAETEYNHELVVLIDQMPHISDPLIAEEYIQVDNQAMSEEQMTDEEIVKFVSGKKAQEPENSEEAEPLVKVMDALEGLTNVVRYLQQNDLVGIDFVTMKMLNSLRHQIVRKNIESKRQSSLVKYFQTNKID</sequence>
<dbReference type="InterPro" id="IPR036397">
    <property type="entry name" value="RNaseH_sf"/>
</dbReference>
<feature type="compositionally biased region" description="Basic and acidic residues" evidence="2">
    <location>
        <begin position="1"/>
        <end position="23"/>
    </location>
</feature>
<dbReference type="Pfam" id="PF03221">
    <property type="entry name" value="HTH_Tnp_Tc5"/>
    <property type="match status" value="1"/>
</dbReference>
<dbReference type="InterPro" id="IPR009057">
    <property type="entry name" value="Homeodomain-like_sf"/>
</dbReference>
<evidence type="ECO:0000313" key="6">
    <source>
        <dbReference type="Proteomes" id="UP000789342"/>
    </source>
</evidence>
<feature type="domain" description="DDE-1" evidence="3">
    <location>
        <begin position="162"/>
        <end position="334"/>
    </location>
</feature>
<protein>
    <submittedName>
        <fullName evidence="5">649_t:CDS:1</fullName>
    </submittedName>
</protein>
<proteinExistence type="predicted"/>
<evidence type="ECO:0000256" key="2">
    <source>
        <dbReference type="SAM" id="MobiDB-lite"/>
    </source>
</evidence>
<dbReference type="GO" id="GO:0005634">
    <property type="term" value="C:nucleus"/>
    <property type="evidence" value="ECO:0007669"/>
    <property type="project" value="TreeGrafter"/>
</dbReference>
<evidence type="ECO:0000259" key="3">
    <source>
        <dbReference type="Pfam" id="PF03184"/>
    </source>
</evidence>